<dbReference type="PANTHER" id="PTHR28268:SF1">
    <property type="entry name" value="MICOS SUBUNIT MIC26"/>
    <property type="match status" value="1"/>
</dbReference>
<dbReference type="AlphaFoldDB" id="A0A316ZID4"/>
<evidence type="ECO:0000313" key="3">
    <source>
        <dbReference type="Proteomes" id="UP000245946"/>
    </source>
</evidence>
<dbReference type="Proteomes" id="UP000245946">
    <property type="component" value="Unassembled WGS sequence"/>
</dbReference>
<feature type="non-terminal residue" evidence="2">
    <location>
        <position position="1"/>
    </location>
</feature>
<sequence>QLPIYSQPAPPVTLVETHTALERHVGDARRAVVGTAYQAQHTVQGLVERWIGVERAVERKVTSLVPANENMTPGLLYVGVATLAGSVFTRYRAFPLRLLTPPLAFVASLNYFLPQTAANVGAFYRDVEAAHAPAVREQRENLVHYTRGMANKVRGIAEEAKSEAEGKWEEGLQGVEKYSGLKVAGKTPGQVVEEAKRAI</sequence>
<comment type="function">
    <text evidence="1">Component of the MICOS complex, a large protein complex of the mitochondrial inner membrane that plays crucial roles in the maintenance of crista junctions, inner membrane architecture, and formation of contact sites to the outer membrane.</text>
</comment>
<keyword evidence="1" id="KW-0472">Membrane</keyword>
<protein>
    <recommendedName>
        <fullName evidence="1">MICOS complex subunit</fullName>
    </recommendedName>
</protein>
<dbReference type="RefSeq" id="XP_025601568.1">
    <property type="nucleotide sequence ID" value="XM_025740023.1"/>
</dbReference>
<dbReference type="GO" id="GO:0061617">
    <property type="term" value="C:MICOS complex"/>
    <property type="evidence" value="ECO:0007669"/>
    <property type="project" value="UniProtKB-UniRule"/>
</dbReference>
<dbReference type="InterPro" id="IPR033181">
    <property type="entry name" value="Mic26_fungi"/>
</dbReference>
<dbReference type="STRING" id="58919.A0A316ZID4"/>
<reference evidence="2 3" key="1">
    <citation type="journal article" date="2018" name="Mol. Biol. Evol.">
        <title>Broad Genomic Sampling Reveals a Smut Pathogenic Ancestry of the Fungal Clade Ustilaginomycotina.</title>
        <authorList>
            <person name="Kijpornyongpan T."/>
            <person name="Mondo S.J."/>
            <person name="Barry K."/>
            <person name="Sandor L."/>
            <person name="Lee J."/>
            <person name="Lipzen A."/>
            <person name="Pangilinan J."/>
            <person name="LaButti K."/>
            <person name="Hainaut M."/>
            <person name="Henrissat B."/>
            <person name="Grigoriev I.V."/>
            <person name="Spatafora J.W."/>
            <person name="Aime M.C."/>
        </authorList>
    </citation>
    <scope>NUCLEOTIDE SEQUENCE [LARGE SCALE GENOMIC DNA]</scope>
    <source>
        <strain evidence="2 3">MCA 4186</strain>
    </source>
</reference>
<comment type="subunit">
    <text evidence="1">Component of the mitochondrial contact site and cristae organizing system (MICOS) complex.</text>
</comment>
<gene>
    <name evidence="2" type="ORF">FA09DRAFT_292756</name>
</gene>
<evidence type="ECO:0000256" key="1">
    <source>
        <dbReference type="RuleBase" id="RU363021"/>
    </source>
</evidence>
<organism evidence="2 3">
    <name type="scientific">Tilletiopsis washingtonensis</name>
    <dbReference type="NCBI Taxonomy" id="58919"/>
    <lineage>
        <taxon>Eukaryota</taxon>
        <taxon>Fungi</taxon>
        <taxon>Dikarya</taxon>
        <taxon>Basidiomycota</taxon>
        <taxon>Ustilaginomycotina</taxon>
        <taxon>Exobasidiomycetes</taxon>
        <taxon>Entylomatales</taxon>
        <taxon>Entylomatales incertae sedis</taxon>
        <taxon>Tilletiopsis</taxon>
    </lineage>
</organism>
<dbReference type="GeneID" id="37267569"/>
<dbReference type="InterPro" id="IPR019166">
    <property type="entry name" value="MIC26/MIC27"/>
</dbReference>
<dbReference type="PANTHER" id="PTHR28268">
    <property type="entry name" value="MICOS SUBUNIT MIC26"/>
    <property type="match status" value="1"/>
</dbReference>
<keyword evidence="1" id="KW-0999">Mitochondrion inner membrane</keyword>
<proteinExistence type="predicted"/>
<dbReference type="OrthoDB" id="2399148at2759"/>
<accession>A0A316ZID4</accession>
<name>A0A316ZID4_9BASI</name>
<keyword evidence="1" id="KW-0496">Mitochondrion</keyword>
<dbReference type="EMBL" id="KZ819283">
    <property type="protein sequence ID" value="PWO01290.1"/>
    <property type="molecule type" value="Genomic_DNA"/>
</dbReference>
<dbReference type="GO" id="GO:0044284">
    <property type="term" value="C:mitochondrial crista junction"/>
    <property type="evidence" value="ECO:0007669"/>
    <property type="project" value="TreeGrafter"/>
</dbReference>
<keyword evidence="3" id="KW-1185">Reference proteome</keyword>
<evidence type="ECO:0000313" key="2">
    <source>
        <dbReference type="EMBL" id="PWO01290.1"/>
    </source>
</evidence>
<dbReference type="GO" id="GO:0042407">
    <property type="term" value="P:cristae formation"/>
    <property type="evidence" value="ECO:0007669"/>
    <property type="project" value="InterPro"/>
</dbReference>
<comment type="subcellular location">
    <subcellularLocation>
        <location evidence="1">Mitochondrion inner membrane</location>
    </subcellularLocation>
</comment>
<dbReference type="Pfam" id="PF09769">
    <property type="entry name" value="ApoO"/>
    <property type="match status" value="1"/>
</dbReference>